<dbReference type="InterPro" id="IPR049304">
    <property type="entry name" value="Gly_rich_dom"/>
</dbReference>
<evidence type="ECO:0000256" key="1">
    <source>
        <dbReference type="SAM" id="MobiDB-lite"/>
    </source>
</evidence>
<accession>A0A6J7WW49</accession>
<dbReference type="EMBL" id="LR798284">
    <property type="protein sequence ID" value="CAB5220364.1"/>
    <property type="molecule type" value="Genomic_DNA"/>
</dbReference>
<feature type="region of interest" description="Disordered" evidence="1">
    <location>
        <begin position="319"/>
        <end position="351"/>
    </location>
</feature>
<feature type="compositionally biased region" description="Gly residues" evidence="1">
    <location>
        <begin position="440"/>
        <end position="454"/>
    </location>
</feature>
<reference evidence="3" key="1">
    <citation type="submission" date="2020-05" db="EMBL/GenBank/DDBJ databases">
        <authorList>
            <person name="Chiriac C."/>
            <person name="Salcher M."/>
            <person name="Ghai R."/>
            <person name="Kavagutti S V."/>
        </authorList>
    </citation>
    <scope>NUCLEOTIDE SEQUENCE</scope>
</reference>
<feature type="compositionally biased region" description="Gly residues" evidence="1">
    <location>
        <begin position="462"/>
        <end position="475"/>
    </location>
</feature>
<sequence length="499" mass="46510">MGYLGNAPYQGSQIGSGSIQDGGVQTVDIADGAVTLAKLAATGTKSGTTFLAGDNTFKTVSVTPTAVSDQDNTSTGAFDLPSGTTAQRPASPNIGYLRYNTESLATEIYTSAGWTKVANTPPLITSITGVIYSGATSSITLNGTNFGFLVGVVTFISGATTKTVSATPTSQTAVSVSVPSEIYSLGSGSSVTVSFANSDGLASNQYASTLQGIPSGGTITTTGSYRVHTFTSSGSLTVPSGFSKSAEYMVIAGGGGGGPLGGGGGAGGYLAGTTTISAGTYSFAIGAGANGGNGGGSSGGTGSNTTAFGLTALGGGGGGSHNNGATSAPGTNGGSGGGGSDNSGSYGPGSGTAGQGYGGGVGSTVYSNNPRGGGGGGGAGGVGLSRDNGGHGGPGVLNAINGTALYWAGGGGCSGYSGSSAGNGGIGGGGGGSTPSPGTAGTGGGSALNSGGNGQSADNVMGGQGGQNTGGGGGALSWQFDGTGTRSGGSGIVIVRYTL</sequence>
<feature type="compositionally biased region" description="Gly residues" evidence="1">
    <location>
        <begin position="371"/>
        <end position="381"/>
    </location>
</feature>
<organism evidence="3">
    <name type="scientific">uncultured Caudovirales phage</name>
    <dbReference type="NCBI Taxonomy" id="2100421"/>
    <lineage>
        <taxon>Viruses</taxon>
        <taxon>Duplodnaviria</taxon>
        <taxon>Heunggongvirae</taxon>
        <taxon>Uroviricota</taxon>
        <taxon>Caudoviricetes</taxon>
        <taxon>Peduoviridae</taxon>
        <taxon>Maltschvirus</taxon>
        <taxon>Maltschvirus maltsch</taxon>
    </lineage>
</organism>
<dbReference type="Pfam" id="PF21722">
    <property type="entry name" value="Gly_rich_2"/>
    <property type="match status" value="1"/>
</dbReference>
<protein>
    <recommendedName>
        <fullName evidence="2">Glycine-rich domain-containing protein</fullName>
    </recommendedName>
</protein>
<proteinExistence type="predicted"/>
<feature type="domain" description="Glycine-rich" evidence="2">
    <location>
        <begin position="232"/>
        <end position="465"/>
    </location>
</feature>
<feature type="compositionally biased region" description="Gly residues" evidence="1">
    <location>
        <begin position="331"/>
        <end position="351"/>
    </location>
</feature>
<feature type="region of interest" description="Disordered" evidence="1">
    <location>
        <begin position="362"/>
        <end position="381"/>
    </location>
</feature>
<name>A0A6J7WW49_9CAUD</name>
<evidence type="ECO:0000259" key="2">
    <source>
        <dbReference type="Pfam" id="PF21722"/>
    </source>
</evidence>
<gene>
    <name evidence="3" type="ORF">UFOVP236_38</name>
</gene>
<evidence type="ECO:0000313" key="3">
    <source>
        <dbReference type="EMBL" id="CAB5220364.1"/>
    </source>
</evidence>
<feature type="region of interest" description="Disordered" evidence="1">
    <location>
        <begin position="427"/>
        <end position="482"/>
    </location>
</feature>